<dbReference type="RefSeq" id="WP_227019410.1">
    <property type="nucleotide sequence ID" value="NZ_JAGSND010000011.1"/>
</dbReference>
<dbReference type="Pfam" id="PF07993">
    <property type="entry name" value="NAD_binding_4"/>
    <property type="match status" value="1"/>
</dbReference>
<dbReference type="Gene3D" id="2.30.38.10">
    <property type="entry name" value="Luciferase, Domain 3"/>
    <property type="match status" value="1"/>
</dbReference>
<dbReference type="CDD" id="cd05235">
    <property type="entry name" value="SDR_e1"/>
    <property type="match status" value="1"/>
</dbReference>
<dbReference type="SUPFAM" id="SSF52777">
    <property type="entry name" value="CoA-dependent acyltransferases"/>
    <property type="match status" value="2"/>
</dbReference>
<dbReference type="NCBIfam" id="TIGR01746">
    <property type="entry name" value="Thioester-redct"/>
    <property type="match status" value="1"/>
</dbReference>
<evidence type="ECO:0000256" key="4">
    <source>
        <dbReference type="ARBA" id="ARBA00022598"/>
    </source>
</evidence>
<dbReference type="Pfam" id="PF00550">
    <property type="entry name" value="PP-binding"/>
    <property type="match status" value="1"/>
</dbReference>
<dbReference type="InterPro" id="IPR023213">
    <property type="entry name" value="CAT-like_dom_sf"/>
</dbReference>
<dbReference type="PROSITE" id="PS50075">
    <property type="entry name" value="CARRIER"/>
    <property type="match status" value="1"/>
</dbReference>
<dbReference type="FunFam" id="3.30.300.30:FF:000010">
    <property type="entry name" value="Enterobactin synthetase component F"/>
    <property type="match status" value="1"/>
</dbReference>
<dbReference type="Gene3D" id="3.30.559.30">
    <property type="entry name" value="Nonribosomal peptide synthetase, condensation domain"/>
    <property type="match status" value="1"/>
</dbReference>
<dbReference type="InterPro" id="IPR010071">
    <property type="entry name" value="AA_adenyl_dom"/>
</dbReference>
<comment type="caution">
    <text evidence="7">The sequence shown here is derived from an EMBL/GenBank/DDBJ whole genome shotgun (WGS) entry which is preliminary data.</text>
</comment>
<evidence type="ECO:0000256" key="5">
    <source>
        <dbReference type="SAM" id="MobiDB-lite"/>
    </source>
</evidence>
<feature type="region of interest" description="Disordered" evidence="5">
    <location>
        <begin position="966"/>
        <end position="989"/>
    </location>
</feature>
<dbReference type="GO" id="GO:0016874">
    <property type="term" value="F:ligase activity"/>
    <property type="evidence" value="ECO:0007669"/>
    <property type="project" value="UniProtKB-KW"/>
</dbReference>
<keyword evidence="4" id="KW-0436">Ligase</keyword>
<dbReference type="PANTHER" id="PTHR45527">
    <property type="entry name" value="NONRIBOSOMAL PEPTIDE SYNTHETASE"/>
    <property type="match status" value="1"/>
</dbReference>
<dbReference type="NCBIfam" id="TIGR01733">
    <property type="entry name" value="AA-adenyl-dom"/>
    <property type="match status" value="1"/>
</dbReference>
<evidence type="ECO:0000313" key="7">
    <source>
        <dbReference type="EMBL" id="MBR0599278.1"/>
    </source>
</evidence>
<dbReference type="InterPro" id="IPR013120">
    <property type="entry name" value="FAR_NAD-bd"/>
</dbReference>
<dbReference type="EMBL" id="JAGSND010000011">
    <property type="protein sequence ID" value="MBR0599278.1"/>
    <property type="molecule type" value="Genomic_DNA"/>
</dbReference>
<dbReference type="Pfam" id="PF00501">
    <property type="entry name" value="AMP-binding"/>
    <property type="match status" value="1"/>
</dbReference>
<reference evidence="7" key="2">
    <citation type="submission" date="2021-04" db="EMBL/GenBank/DDBJ databases">
        <authorList>
            <person name="Liu J."/>
        </authorList>
    </citation>
    <scope>NUCLEOTIDE SEQUENCE</scope>
    <source>
        <strain evidence="7">BAD-6</strain>
    </source>
</reference>
<dbReference type="InterPro" id="IPR001242">
    <property type="entry name" value="Condensation_dom"/>
</dbReference>
<dbReference type="FunFam" id="3.40.50.980:FF:000001">
    <property type="entry name" value="Non-ribosomal peptide synthetase"/>
    <property type="match status" value="1"/>
</dbReference>
<dbReference type="SUPFAM" id="SSF47336">
    <property type="entry name" value="ACP-like"/>
    <property type="match status" value="1"/>
</dbReference>
<dbReference type="InterPro" id="IPR045851">
    <property type="entry name" value="AMP-bd_C_sf"/>
</dbReference>
<dbReference type="InterPro" id="IPR009081">
    <property type="entry name" value="PP-bd_ACP"/>
</dbReference>
<dbReference type="InterPro" id="IPR000873">
    <property type="entry name" value="AMP-dep_synth/lig_dom"/>
</dbReference>
<dbReference type="Pfam" id="PF00668">
    <property type="entry name" value="Condensation"/>
    <property type="match status" value="1"/>
</dbReference>
<dbReference type="GO" id="GO:0005737">
    <property type="term" value="C:cytoplasm"/>
    <property type="evidence" value="ECO:0007669"/>
    <property type="project" value="TreeGrafter"/>
</dbReference>
<dbReference type="InterPro" id="IPR036736">
    <property type="entry name" value="ACP-like_sf"/>
</dbReference>
<accession>A0A8J7W4M6</accession>
<keyword evidence="2" id="KW-0596">Phosphopantetheine</keyword>
<dbReference type="InterPro" id="IPR010080">
    <property type="entry name" value="Thioester_reductase-like_dom"/>
</dbReference>
<sequence length="1464" mass="168256">MVEYLDLTQPQMRIWDTERFFQGTSISNIGGTLLLKEELDFKLWEQAINQFIESNDSIRLQIKVIGEKPVQYVSEYQKRTFGIIDFCGKTKEEQDFWLLNKMKTPFNLIDSDLFEFYLMKSWDGEQGYYVKFHHIIGDAWTISLLGTQTMENYKNLKEGNGNAADRKPSYLDYLKSEKDYLNSSKYRIDGEYWSEKFPQKPNPTSIKLKTKDYYSSNAGRKTYIVDGKEAAIIRQFCEEHALSPAVVFETALCIYAGKFLGFWEVSFGSLVLNRSGAKEKAMTGMFISTVPLTIRMDQQSTFLELCRQMGKEHMEVFRHQRYPYNILLSEIRKKHKISTNLFDFSVSYQNSKILKTNHDFQFKTTWYPNGSVAESLCLHIDDRDDTGAFILHFDYLEDLFTEEEIDDLQKRIMLFLRQGTKDETGKICDMELVDEIERNRILNEFNHTFFNFPGDITACQLFEEQAEKTPDAIAVRFEDQYLTYRELNQKANQLARVLSRKGVTPDTIAGIMVNRSLEMIIGVFGVLKAGGAYLPIDPEYPPERISYMLQDSGVNLLLIQSHLKDRIPFMTELGEPADGESGILAEGKNAEGKAGAIVEIDDPKIYIGDDSNTIHCAKPQNLVYVIYTSGSTGKPKGVMVTNENFVNASFAWRKEYDLDQFPVKLLQIASFSFDVFAGDLARALFNGGEMIICRNKDQYNPRNLYALVEKHRINILESTPALLIPFMDYVYDNQLDISCLKLLIIGSDICPIKNYKEIVERYGSQMRVINSYGVTEATIDTSYYEEPLDKIPSAGSTPIGKPMTNMKLLIVNEQCKLLPIGFSGELCIGGKGVTKGYINNPDLTAEKFIKNPYCKKEYLYRTGDLARYMNDGNVEFFGRIDNQVKIKGFRIELGEIETQLLNLKFIDDAVVVAKNSEEGNKYLCAYIVSPQDIKTVNLKSYLSESLPEYMVPAFYVQLEKIPLSPNGKVDRKQLPDPDRNNQKRAKYTAPRNNEEKILAKICSKILKVRKIGIDDNFFELGCDSLGIIQIQIVTYAFDWNLTMQDFYRYPTIRQLSDRIGEITNENLSAESNIIYSMPRIRKYKNAKKDIESGSVLLTGSTGFLGIHILKELLTAGNQDIYCLVRGKNKKDARDRLLNLLKDYFPQLDQTVIENRIFAVKGDVSQHNLGLSDKEYEKLGRKVDVVIHSAAIVKHYGNYPDFQKANVIGTQQVVRFANQFKLPLNHVSTVSVSGEYLVNEPKRRMRFTEKDFDIGQNYKDNLYVRSKFEAENIILKAMGEGLEATIFRMGNLTGRYCDGIFQKNIRENAFYNRLKSIIDMKAIPKYLLAQEIEFTPIDYASKMVSILSMKGESRGRAFHILNPKKIKIKELISMFNLLSLNIEELDSRKFENYIKEISSSESRQNILFGLINDLHDRKALNYKFAIEPDTKITRDHLKKFELEWPEISLDYIRKIVCHMKDTGFI</sequence>
<dbReference type="PROSITE" id="PS00455">
    <property type="entry name" value="AMP_BINDING"/>
    <property type="match status" value="1"/>
</dbReference>
<dbReference type="Gene3D" id="3.30.559.10">
    <property type="entry name" value="Chloramphenicol acetyltransferase-like domain"/>
    <property type="match status" value="1"/>
</dbReference>
<gene>
    <name evidence="7" type="ORF">KCX82_15425</name>
</gene>
<name>A0A8J7W4M6_9FIRM</name>
<dbReference type="Proteomes" id="UP000675664">
    <property type="component" value="Unassembled WGS sequence"/>
</dbReference>
<organism evidence="7 8">
    <name type="scientific">Sinanaerobacter chloroacetimidivorans</name>
    <dbReference type="NCBI Taxonomy" id="2818044"/>
    <lineage>
        <taxon>Bacteria</taxon>
        <taxon>Bacillati</taxon>
        <taxon>Bacillota</taxon>
        <taxon>Clostridia</taxon>
        <taxon>Peptostreptococcales</taxon>
        <taxon>Anaerovoracaceae</taxon>
        <taxon>Sinanaerobacter</taxon>
    </lineage>
</organism>
<protein>
    <submittedName>
        <fullName evidence="7">Amino acid adenylation domain-containing protein</fullName>
    </submittedName>
</protein>
<dbReference type="GO" id="GO:0008610">
    <property type="term" value="P:lipid biosynthetic process"/>
    <property type="evidence" value="ECO:0007669"/>
    <property type="project" value="UniProtKB-ARBA"/>
</dbReference>
<evidence type="ECO:0000259" key="6">
    <source>
        <dbReference type="PROSITE" id="PS50075"/>
    </source>
</evidence>
<feature type="compositionally biased region" description="Basic and acidic residues" evidence="5">
    <location>
        <begin position="968"/>
        <end position="981"/>
    </location>
</feature>
<dbReference type="Gene3D" id="3.30.300.30">
    <property type="match status" value="1"/>
</dbReference>
<dbReference type="Gene3D" id="3.40.50.720">
    <property type="entry name" value="NAD(P)-binding Rossmann-like Domain"/>
    <property type="match status" value="1"/>
</dbReference>
<proteinExistence type="predicted"/>
<dbReference type="InterPro" id="IPR036291">
    <property type="entry name" value="NAD(P)-bd_dom_sf"/>
</dbReference>
<evidence type="ECO:0000256" key="3">
    <source>
        <dbReference type="ARBA" id="ARBA00022553"/>
    </source>
</evidence>
<evidence type="ECO:0000256" key="2">
    <source>
        <dbReference type="ARBA" id="ARBA00022450"/>
    </source>
</evidence>
<dbReference type="Pfam" id="PF13193">
    <property type="entry name" value="AMP-binding_C"/>
    <property type="match status" value="1"/>
</dbReference>
<dbReference type="GO" id="GO:0031177">
    <property type="term" value="F:phosphopantetheine binding"/>
    <property type="evidence" value="ECO:0007669"/>
    <property type="project" value="TreeGrafter"/>
</dbReference>
<dbReference type="SUPFAM" id="SSF51735">
    <property type="entry name" value="NAD(P)-binding Rossmann-fold domains"/>
    <property type="match status" value="1"/>
</dbReference>
<keyword evidence="3" id="KW-0597">Phosphoprotein</keyword>
<dbReference type="SUPFAM" id="SSF56801">
    <property type="entry name" value="Acetyl-CoA synthetase-like"/>
    <property type="match status" value="1"/>
</dbReference>
<dbReference type="PANTHER" id="PTHR45527:SF1">
    <property type="entry name" value="FATTY ACID SYNTHASE"/>
    <property type="match status" value="1"/>
</dbReference>
<dbReference type="Gene3D" id="1.10.1200.10">
    <property type="entry name" value="ACP-like"/>
    <property type="match status" value="1"/>
</dbReference>
<dbReference type="InterPro" id="IPR020845">
    <property type="entry name" value="AMP-binding_CS"/>
</dbReference>
<feature type="domain" description="Carrier" evidence="6">
    <location>
        <begin position="989"/>
        <end position="1063"/>
    </location>
</feature>
<reference evidence="7" key="1">
    <citation type="submission" date="2021-04" db="EMBL/GenBank/DDBJ databases">
        <title>Sinoanaerobacter chloroacetimidivorans sp. nov., an obligate anaerobic bacterium isolated from anaerobic sludge.</title>
        <authorList>
            <person name="Bao Y."/>
        </authorList>
    </citation>
    <scope>NUCLEOTIDE SEQUENCE</scope>
    <source>
        <strain evidence="7">BAD-6</strain>
    </source>
</reference>
<comment type="cofactor">
    <cofactor evidence="1">
        <name>pantetheine 4'-phosphate</name>
        <dbReference type="ChEBI" id="CHEBI:47942"/>
    </cofactor>
</comment>
<evidence type="ECO:0000256" key="1">
    <source>
        <dbReference type="ARBA" id="ARBA00001957"/>
    </source>
</evidence>
<evidence type="ECO:0000313" key="8">
    <source>
        <dbReference type="Proteomes" id="UP000675664"/>
    </source>
</evidence>
<dbReference type="GO" id="GO:0043041">
    <property type="term" value="P:amino acid activation for nonribosomal peptide biosynthetic process"/>
    <property type="evidence" value="ECO:0007669"/>
    <property type="project" value="TreeGrafter"/>
</dbReference>
<dbReference type="Gene3D" id="3.40.50.980">
    <property type="match status" value="2"/>
</dbReference>
<dbReference type="GO" id="GO:0044550">
    <property type="term" value="P:secondary metabolite biosynthetic process"/>
    <property type="evidence" value="ECO:0007669"/>
    <property type="project" value="TreeGrafter"/>
</dbReference>
<keyword evidence="8" id="KW-1185">Reference proteome</keyword>
<dbReference type="InterPro" id="IPR025110">
    <property type="entry name" value="AMP-bd_C"/>
</dbReference>